<sequence length="140" mass="15759">MKFYTLKRRYFDFGTYSYLFRQDGSKVCCMVERPMLNNKASRSCIVEGVYDLLPHQSPRFGSCYALESQELGVTREGPSLRTHILIHKANSPKELQGCLAPGVDFGFVHGEWSVVNSSAAFNLLMKELGGEPAQLTIMKD</sequence>
<gene>
    <name evidence="2" type="ORF">AW0309160_01835</name>
</gene>
<dbReference type="EMBL" id="LR721750">
    <property type="protein sequence ID" value="VVV04440.1"/>
    <property type="molecule type" value="Genomic_DNA"/>
</dbReference>
<dbReference type="InterPro" id="IPR043732">
    <property type="entry name" value="DUF5675"/>
</dbReference>
<name>A0A5Q4ZIV9_9GAMM</name>
<evidence type="ECO:0000259" key="1">
    <source>
        <dbReference type="Pfam" id="PF18925"/>
    </source>
</evidence>
<dbReference type="Pfam" id="PF18925">
    <property type="entry name" value="DUF5675"/>
    <property type="match status" value="1"/>
</dbReference>
<reference evidence="2" key="1">
    <citation type="submission" date="2019-09" db="EMBL/GenBank/DDBJ databases">
        <authorList>
            <person name="Hjerde E."/>
        </authorList>
    </citation>
    <scope>NUCLEOTIDE SEQUENCE</scope>
    <source>
        <strain evidence="2">06/09/160</strain>
    </source>
</reference>
<feature type="domain" description="DUF5675" evidence="1">
    <location>
        <begin position="6"/>
        <end position="128"/>
    </location>
</feature>
<protein>
    <recommendedName>
        <fullName evidence="1">DUF5675 domain-containing protein</fullName>
    </recommendedName>
</protein>
<evidence type="ECO:0000313" key="2">
    <source>
        <dbReference type="EMBL" id="VVV04440.1"/>
    </source>
</evidence>
<organism evidence="2">
    <name type="scientific">Aliivibrio wodanis</name>
    <dbReference type="NCBI Taxonomy" id="80852"/>
    <lineage>
        <taxon>Bacteria</taxon>
        <taxon>Pseudomonadati</taxon>
        <taxon>Pseudomonadota</taxon>
        <taxon>Gammaproteobacteria</taxon>
        <taxon>Vibrionales</taxon>
        <taxon>Vibrionaceae</taxon>
        <taxon>Aliivibrio</taxon>
    </lineage>
</organism>
<accession>A0A5Q4ZIV9</accession>
<dbReference type="AlphaFoldDB" id="A0A5Q4ZIV9"/>
<proteinExistence type="predicted"/>